<gene>
    <name evidence="4" type="ORF">AVDCRST_MAG64-1371</name>
</gene>
<name>A0A6J4NQF8_9BACT</name>
<dbReference type="SUPFAM" id="SSF53613">
    <property type="entry name" value="Ribokinase-like"/>
    <property type="match status" value="1"/>
</dbReference>
<organism evidence="4">
    <name type="scientific">uncultured Phycisphaerae bacterium</name>
    <dbReference type="NCBI Taxonomy" id="904963"/>
    <lineage>
        <taxon>Bacteria</taxon>
        <taxon>Pseudomonadati</taxon>
        <taxon>Planctomycetota</taxon>
        <taxon>Phycisphaerae</taxon>
        <taxon>environmental samples</taxon>
    </lineage>
</organism>
<dbReference type="GO" id="GO:0004747">
    <property type="term" value="F:ribokinase activity"/>
    <property type="evidence" value="ECO:0007669"/>
    <property type="project" value="UniProtKB-EC"/>
</dbReference>
<dbReference type="InterPro" id="IPR002173">
    <property type="entry name" value="Carboh/pur_kinase_PfkB_CS"/>
</dbReference>
<dbReference type="EC" id="2.7.1.15" evidence="4"/>
<dbReference type="PANTHER" id="PTHR10584">
    <property type="entry name" value="SUGAR KINASE"/>
    <property type="match status" value="1"/>
</dbReference>
<dbReference type="AlphaFoldDB" id="A0A6J4NQF8"/>
<dbReference type="GO" id="GO:0005829">
    <property type="term" value="C:cytosol"/>
    <property type="evidence" value="ECO:0007669"/>
    <property type="project" value="TreeGrafter"/>
</dbReference>
<dbReference type="InterPro" id="IPR011611">
    <property type="entry name" value="PfkB_dom"/>
</dbReference>
<keyword evidence="2 4" id="KW-0418">Kinase</keyword>
<reference evidence="4" key="1">
    <citation type="submission" date="2020-02" db="EMBL/GenBank/DDBJ databases">
        <authorList>
            <person name="Meier V. D."/>
        </authorList>
    </citation>
    <scope>NUCLEOTIDE SEQUENCE</scope>
    <source>
        <strain evidence="4">AVDCRST_MAG64</strain>
    </source>
</reference>
<dbReference type="EMBL" id="CADCUQ010000315">
    <property type="protein sequence ID" value="CAA9394790.1"/>
    <property type="molecule type" value="Genomic_DNA"/>
</dbReference>
<proteinExistence type="predicted"/>
<dbReference type="Pfam" id="PF00294">
    <property type="entry name" value="PfkB"/>
    <property type="match status" value="1"/>
</dbReference>
<dbReference type="PROSITE" id="PS00584">
    <property type="entry name" value="PFKB_KINASES_2"/>
    <property type="match status" value="1"/>
</dbReference>
<keyword evidence="1 4" id="KW-0808">Transferase</keyword>
<feature type="domain" description="Carbohydrate kinase PfkB" evidence="3">
    <location>
        <begin position="26"/>
        <end position="281"/>
    </location>
</feature>
<dbReference type="InterPro" id="IPR029056">
    <property type="entry name" value="Ribokinase-like"/>
</dbReference>
<evidence type="ECO:0000256" key="1">
    <source>
        <dbReference type="ARBA" id="ARBA00022679"/>
    </source>
</evidence>
<evidence type="ECO:0000259" key="3">
    <source>
        <dbReference type="Pfam" id="PF00294"/>
    </source>
</evidence>
<sequence>MSLTVVGSIAFDAVETQAGARPRLLGGSAVHFSIASSFFVDTRVVGPVGDDFGDDEYAVLHDRGVITDDIERVEGGKTFFWSGRYERDLNVRHTLVTELNVFETFEPKLSDASRAADVLFLANIQPDLQRQVREQCEQARFTALDSMDLWIDIAHESLLRTIGMVDCVIVNDGEIKALTDEPNLVRAAQAVLDLGPSVVVAKQGEYGATLFTRDSVFALPAYPTPDVVDPTGAGDTFAGGLVGSVAAGLAGGAELDDTLLRQAMAYGTALASFNVEAFGTDRVRSLRGAEISDRVDTLSAMTRFEHTPAALRG</sequence>
<dbReference type="Gene3D" id="3.40.1190.20">
    <property type="match status" value="1"/>
</dbReference>
<evidence type="ECO:0000256" key="2">
    <source>
        <dbReference type="ARBA" id="ARBA00022777"/>
    </source>
</evidence>
<accession>A0A6J4NQF8</accession>
<evidence type="ECO:0000313" key="4">
    <source>
        <dbReference type="EMBL" id="CAA9394790.1"/>
    </source>
</evidence>
<dbReference type="PANTHER" id="PTHR10584:SF166">
    <property type="entry name" value="RIBOKINASE"/>
    <property type="match status" value="1"/>
</dbReference>
<protein>
    <submittedName>
        <fullName evidence="4">Ribokinase</fullName>
        <ecNumber evidence="4">2.7.1.15</ecNumber>
    </submittedName>
</protein>